<reference evidence="3" key="1">
    <citation type="submission" date="2023-06" db="EMBL/GenBank/DDBJ databases">
        <title>Genome-scale phylogeny and comparative genomics of the fungal order Sordariales.</title>
        <authorList>
            <consortium name="Lawrence Berkeley National Laboratory"/>
            <person name="Hensen N."/>
            <person name="Bonometti L."/>
            <person name="Westerberg I."/>
            <person name="Brannstrom I.O."/>
            <person name="Guillou S."/>
            <person name="Cros-Aarteil S."/>
            <person name="Calhoun S."/>
            <person name="Haridas S."/>
            <person name="Kuo A."/>
            <person name="Mondo S."/>
            <person name="Pangilinan J."/>
            <person name="Riley R."/>
            <person name="LaButti K."/>
            <person name="Andreopoulos B."/>
            <person name="Lipzen A."/>
            <person name="Chen C."/>
            <person name="Yanf M."/>
            <person name="Daum C."/>
            <person name="Ng V."/>
            <person name="Clum A."/>
            <person name="Steindorff A."/>
            <person name="Ohm R."/>
            <person name="Martin F."/>
            <person name="Silar P."/>
            <person name="Natvig D."/>
            <person name="Lalanne C."/>
            <person name="Gautier V."/>
            <person name="Ament-velasquez S.L."/>
            <person name="Kruys A."/>
            <person name="Hutchinson M.I."/>
            <person name="Powell A.J."/>
            <person name="Barry K."/>
            <person name="Miller A.N."/>
            <person name="Grigoriev I.V."/>
            <person name="Debuchy R."/>
            <person name="Gladieux P."/>
            <person name="Thoren M.H."/>
            <person name="Johannesson H."/>
        </authorList>
    </citation>
    <scope>NUCLEOTIDE SEQUENCE</scope>
    <source>
        <strain evidence="3">SMH3187-1</strain>
    </source>
</reference>
<keyword evidence="2" id="KW-0732">Signal</keyword>
<keyword evidence="4" id="KW-1185">Reference proteome</keyword>
<feature type="compositionally biased region" description="Polar residues" evidence="1">
    <location>
        <begin position="145"/>
        <end position="157"/>
    </location>
</feature>
<feature type="signal peptide" evidence="2">
    <location>
        <begin position="1"/>
        <end position="18"/>
    </location>
</feature>
<dbReference type="EMBL" id="JAUKUD010000003">
    <property type="protein sequence ID" value="KAK0750651.1"/>
    <property type="molecule type" value="Genomic_DNA"/>
</dbReference>
<proteinExistence type="predicted"/>
<evidence type="ECO:0000256" key="2">
    <source>
        <dbReference type="SAM" id="SignalP"/>
    </source>
</evidence>
<sequence>MQSLVFSLVALAVAPALAAEDPPSILPLPGSTHANDHGVTTITVPTGPPPPPTPQTGCPTVTATRELCQTCAVPMCLGLATVTQSCGCPSAVPTVYLDFPCKDNCKGVWCSTSYSVVTATGSCTGAGPAKPTTTTTPTASGSQSRSTGGTNPTTSRPVVTAAAGRIAVPAWGGWF</sequence>
<feature type="compositionally biased region" description="Low complexity" evidence="1">
    <location>
        <begin position="125"/>
        <end position="144"/>
    </location>
</feature>
<evidence type="ECO:0000313" key="4">
    <source>
        <dbReference type="Proteomes" id="UP001172155"/>
    </source>
</evidence>
<evidence type="ECO:0000256" key="1">
    <source>
        <dbReference type="SAM" id="MobiDB-lite"/>
    </source>
</evidence>
<comment type="caution">
    <text evidence="3">The sequence shown here is derived from an EMBL/GenBank/DDBJ whole genome shotgun (WGS) entry which is preliminary data.</text>
</comment>
<feature type="region of interest" description="Disordered" evidence="1">
    <location>
        <begin position="27"/>
        <end position="57"/>
    </location>
</feature>
<feature type="chain" id="PRO_5041349651" evidence="2">
    <location>
        <begin position="19"/>
        <end position="175"/>
    </location>
</feature>
<gene>
    <name evidence="3" type="ORF">B0T18DRAFT_390034</name>
</gene>
<protein>
    <submittedName>
        <fullName evidence="3">Uncharacterized protein</fullName>
    </submittedName>
</protein>
<organism evidence="3 4">
    <name type="scientific">Schizothecium vesticola</name>
    <dbReference type="NCBI Taxonomy" id="314040"/>
    <lineage>
        <taxon>Eukaryota</taxon>
        <taxon>Fungi</taxon>
        <taxon>Dikarya</taxon>
        <taxon>Ascomycota</taxon>
        <taxon>Pezizomycotina</taxon>
        <taxon>Sordariomycetes</taxon>
        <taxon>Sordariomycetidae</taxon>
        <taxon>Sordariales</taxon>
        <taxon>Schizotheciaceae</taxon>
        <taxon>Schizothecium</taxon>
    </lineage>
</organism>
<name>A0AA40F441_9PEZI</name>
<accession>A0AA40F441</accession>
<feature type="region of interest" description="Disordered" evidence="1">
    <location>
        <begin position="125"/>
        <end position="158"/>
    </location>
</feature>
<dbReference type="AlphaFoldDB" id="A0AA40F441"/>
<evidence type="ECO:0000313" key="3">
    <source>
        <dbReference type="EMBL" id="KAK0750651.1"/>
    </source>
</evidence>
<dbReference type="Proteomes" id="UP001172155">
    <property type="component" value="Unassembled WGS sequence"/>
</dbReference>